<evidence type="ECO:0000313" key="2">
    <source>
        <dbReference type="EMBL" id="MCO6394861.1"/>
    </source>
</evidence>
<dbReference type="EMBL" id="JAEUWV010000011">
    <property type="protein sequence ID" value="MCO6394861.1"/>
    <property type="molecule type" value="Genomic_DNA"/>
</dbReference>
<dbReference type="Proteomes" id="UP001205920">
    <property type="component" value="Unassembled WGS sequence"/>
</dbReference>
<comment type="caution">
    <text evidence="2">The sequence shown here is derived from an EMBL/GenBank/DDBJ whole genome shotgun (WGS) entry which is preliminary data.</text>
</comment>
<dbReference type="Pfam" id="PF20935">
    <property type="entry name" value="DUF6847"/>
    <property type="match status" value="1"/>
</dbReference>
<evidence type="ECO:0000313" key="3">
    <source>
        <dbReference type="Proteomes" id="UP001205920"/>
    </source>
</evidence>
<keyword evidence="1" id="KW-0175">Coiled coil</keyword>
<accession>A0AAW5HYJ3</accession>
<feature type="coiled-coil region" evidence="1">
    <location>
        <begin position="3"/>
        <end position="30"/>
    </location>
</feature>
<organism evidence="2 3">
    <name type="scientific">Corynebacterium lipophilum</name>
    <dbReference type="NCBI Taxonomy" id="2804918"/>
    <lineage>
        <taxon>Bacteria</taxon>
        <taxon>Bacillati</taxon>
        <taxon>Actinomycetota</taxon>
        <taxon>Actinomycetes</taxon>
        <taxon>Mycobacteriales</taxon>
        <taxon>Corynebacteriaceae</taxon>
        <taxon>Corynebacterium</taxon>
    </lineage>
</organism>
<gene>
    <name evidence="2" type="ORF">JMN37_07725</name>
</gene>
<evidence type="ECO:0000256" key="1">
    <source>
        <dbReference type="SAM" id="Coils"/>
    </source>
</evidence>
<protein>
    <submittedName>
        <fullName evidence="2">DIP1984 family protein</fullName>
    </submittedName>
</protein>
<proteinExistence type="predicted"/>
<dbReference type="AlphaFoldDB" id="A0AAW5HYJ3"/>
<dbReference type="RefSeq" id="WP_071573165.1">
    <property type="nucleotide sequence ID" value="NZ_JAEUWV010000011.1"/>
</dbReference>
<sequence length="151" mass="16937">MLLAEALAKRAQAQDRLNELERRLTRNARIQEGDTPVEDSEALLKESASVLQSIETLVRRINHTNASTPFEGDATLTDAIARRDAFLRARRFYSAVADAASARADRYSASEVRYVSTVDVGQLHAMADKAAKEYRELDTKIQQLNWSTELL</sequence>
<reference evidence="2 3" key="1">
    <citation type="submission" date="2021-01" db="EMBL/GenBank/DDBJ databases">
        <title>Identification and Characterization of Corynebacterium sp.</title>
        <authorList>
            <person name="Luo Q."/>
            <person name="Qu P."/>
            <person name="Chen Q."/>
        </authorList>
    </citation>
    <scope>NUCLEOTIDE SEQUENCE [LARGE SCALE GENOMIC DNA]</scope>
    <source>
        <strain evidence="2 3">MC-18</strain>
    </source>
</reference>
<keyword evidence="3" id="KW-1185">Reference proteome</keyword>
<dbReference type="CDD" id="cd12208">
    <property type="entry name" value="DIP1984-like"/>
    <property type="match status" value="1"/>
</dbReference>
<dbReference type="Gene3D" id="6.10.320.10">
    <property type="match status" value="1"/>
</dbReference>
<dbReference type="InterPro" id="IPR047741">
    <property type="entry name" value="DIP1984-like"/>
</dbReference>
<dbReference type="NCBIfam" id="NF038048">
    <property type="entry name" value="DIP1984_fam"/>
    <property type="match status" value="1"/>
</dbReference>
<name>A0AAW5HYJ3_9CORY</name>